<protein>
    <submittedName>
        <fullName evidence="2">Calcineurin-like phosphoesterase family protein</fullName>
    </submittedName>
</protein>
<gene>
    <name evidence="2" type="ORF">JKP88DRAFT_353629</name>
</gene>
<dbReference type="GO" id="GO:0016787">
    <property type="term" value="F:hydrolase activity"/>
    <property type="evidence" value="ECO:0007669"/>
    <property type="project" value="InterPro"/>
</dbReference>
<sequence length="362" mass="39068">MGTLYQLDPILQTPGLAADRPVRITERAVKARQGAQQRLPITIVEDEPERMVFMGDVHGDITAFQDCLEVAGLIDEEGAWAGGTTVLVQLGDIFDRGDDDLAIEEWLFLLAEQAAEAGGAVYHLLGNHELMNIMGDHSSASKESFAPFVELSPLVETWMNENTALLEKVPKWAWPRLAAMRASGPVAHMMAGHSVAMKIGNTLVVHAGILREHLEPQRCGGVTNGGVACLELLNSVAANYLLNGGGMPQEMLWGRESPVWTRRYSMPDGKALAKDAEEELIAVLEATGSIRMVVGHTPQSAGINSAAQGKVWRVDTGMTKAIGGKPEVLEIRKGGEISILTKAGRVSAEQRSADTNKLTGWF</sequence>
<organism evidence="2 3">
    <name type="scientific">Tribonema minus</name>
    <dbReference type="NCBI Taxonomy" id="303371"/>
    <lineage>
        <taxon>Eukaryota</taxon>
        <taxon>Sar</taxon>
        <taxon>Stramenopiles</taxon>
        <taxon>Ochrophyta</taxon>
        <taxon>PX clade</taxon>
        <taxon>Xanthophyceae</taxon>
        <taxon>Tribonematales</taxon>
        <taxon>Tribonemataceae</taxon>
        <taxon>Tribonema</taxon>
    </lineage>
</organism>
<dbReference type="SUPFAM" id="SSF56300">
    <property type="entry name" value="Metallo-dependent phosphatases"/>
    <property type="match status" value="1"/>
</dbReference>
<name>A0A835Z833_9STRA</name>
<feature type="domain" description="Calcineurin-like phosphoesterase" evidence="1">
    <location>
        <begin position="50"/>
        <end position="159"/>
    </location>
</feature>
<accession>A0A835Z833</accession>
<dbReference type="PANTHER" id="PTHR46546:SF4">
    <property type="entry name" value="SHEWANELLA-LIKE PROTEIN PHOSPHATASE 1"/>
    <property type="match status" value="1"/>
</dbReference>
<dbReference type="InterPro" id="IPR004843">
    <property type="entry name" value="Calcineurin-like_PHP"/>
</dbReference>
<evidence type="ECO:0000313" key="2">
    <source>
        <dbReference type="EMBL" id="KAG5187709.1"/>
    </source>
</evidence>
<dbReference type="AlphaFoldDB" id="A0A835Z833"/>
<evidence type="ECO:0000313" key="3">
    <source>
        <dbReference type="Proteomes" id="UP000664859"/>
    </source>
</evidence>
<dbReference type="PANTHER" id="PTHR46546">
    <property type="entry name" value="SHEWANELLA-LIKE PROTEIN PHOSPHATASE 1"/>
    <property type="match status" value="1"/>
</dbReference>
<dbReference type="OrthoDB" id="5976022at2759"/>
<evidence type="ECO:0000259" key="1">
    <source>
        <dbReference type="Pfam" id="PF00149"/>
    </source>
</evidence>
<dbReference type="Pfam" id="PF00149">
    <property type="entry name" value="Metallophos"/>
    <property type="match status" value="1"/>
</dbReference>
<dbReference type="Gene3D" id="3.60.21.10">
    <property type="match status" value="1"/>
</dbReference>
<dbReference type="EMBL" id="JAFCMP010000084">
    <property type="protein sequence ID" value="KAG5187709.1"/>
    <property type="molecule type" value="Genomic_DNA"/>
</dbReference>
<keyword evidence="3" id="KW-1185">Reference proteome</keyword>
<reference evidence="2" key="1">
    <citation type="submission" date="2021-02" db="EMBL/GenBank/DDBJ databases">
        <title>First Annotated Genome of the Yellow-green Alga Tribonema minus.</title>
        <authorList>
            <person name="Mahan K.M."/>
        </authorList>
    </citation>
    <scope>NUCLEOTIDE SEQUENCE</scope>
    <source>
        <strain evidence="2">UTEX B ZZ1240</strain>
    </source>
</reference>
<dbReference type="Proteomes" id="UP000664859">
    <property type="component" value="Unassembled WGS sequence"/>
</dbReference>
<proteinExistence type="predicted"/>
<dbReference type="InterPro" id="IPR029052">
    <property type="entry name" value="Metallo-depent_PP-like"/>
</dbReference>
<comment type="caution">
    <text evidence="2">The sequence shown here is derived from an EMBL/GenBank/DDBJ whole genome shotgun (WGS) entry which is preliminary data.</text>
</comment>